<reference evidence="2 3" key="1">
    <citation type="submission" date="2016-04" db="EMBL/GenBank/DDBJ databases">
        <authorList>
            <person name="Evans L.H."/>
            <person name="Alamgir A."/>
            <person name="Owens N."/>
            <person name="Weber N.D."/>
            <person name="Virtaneva K."/>
            <person name="Barbian K."/>
            <person name="Babar A."/>
            <person name="Rosenke K."/>
        </authorList>
    </citation>
    <scope>NUCLEOTIDE SEQUENCE [LARGE SCALE GENOMIC DNA]</scope>
    <source>
        <strain evidence="2 3">CCM 8644</strain>
    </source>
</reference>
<dbReference type="EMBL" id="LWHJ01000028">
    <property type="protein sequence ID" value="OAQ39334.1"/>
    <property type="molecule type" value="Genomic_DNA"/>
</dbReference>
<feature type="transmembrane region" description="Helical" evidence="1">
    <location>
        <begin position="77"/>
        <end position="96"/>
    </location>
</feature>
<sequence length="116" mass="12887">MEFINDSITVINTSPLIEKDLKILVFKRQTAILKLLQKELKIVPKNHYQTLWMLFGFTAFGLPIGVAFGFLMDNMGLLGIGLPIGMGIGIVVGLLLDKKALKEGRQLDVVIKNLSF</sequence>
<dbReference type="Proteomes" id="UP000078459">
    <property type="component" value="Unassembled WGS sequence"/>
</dbReference>
<organism evidence="2 3">
    <name type="scientific">Pedobacter psychrophilus</name>
    <dbReference type="NCBI Taxonomy" id="1826909"/>
    <lineage>
        <taxon>Bacteria</taxon>
        <taxon>Pseudomonadati</taxon>
        <taxon>Bacteroidota</taxon>
        <taxon>Sphingobacteriia</taxon>
        <taxon>Sphingobacteriales</taxon>
        <taxon>Sphingobacteriaceae</taxon>
        <taxon>Pedobacter</taxon>
    </lineage>
</organism>
<feature type="transmembrane region" description="Helical" evidence="1">
    <location>
        <begin position="51"/>
        <end position="71"/>
    </location>
</feature>
<evidence type="ECO:0008006" key="4">
    <source>
        <dbReference type="Google" id="ProtNLM"/>
    </source>
</evidence>
<evidence type="ECO:0000256" key="1">
    <source>
        <dbReference type="SAM" id="Phobius"/>
    </source>
</evidence>
<gene>
    <name evidence="2" type="ORF">A5893_10645</name>
</gene>
<proteinExistence type="predicted"/>
<protein>
    <recommendedName>
        <fullName evidence="4">Glycine zipper family protein</fullName>
    </recommendedName>
</protein>
<keyword evidence="3" id="KW-1185">Reference proteome</keyword>
<dbReference type="STRING" id="1826909.A5893_10645"/>
<keyword evidence="1" id="KW-1133">Transmembrane helix</keyword>
<name>A0A179DEL5_9SPHI</name>
<dbReference type="OrthoDB" id="769130at2"/>
<reference evidence="2 3" key="2">
    <citation type="submission" date="2016-06" db="EMBL/GenBank/DDBJ databases">
        <title>Pedobacter psychrophilus sp. nov., isolated from Antarctic fragmentary rock.</title>
        <authorList>
            <person name="Svec P."/>
        </authorList>
    </citation>
    <scope>NUCLEOTIDE SEQUENCE [LARGE SCALE GENOMIC DNA]</scope>
    <source>
        <strain evidence="2 3">CCM 8644</strain>
    </source>
</reference>
<evidence type="ECO:0000313" key="3">
    <source>
        <dbReference type="Proteomes" id="UP000078459"/>
    </source>
</evidence>
<accession>A0A179DEL5</accession>
<keyword evidence="1" id="KW-0812">Transmembrane</keyword>
<dbReference type="AlphaFoldDB" id="A0A179DEL5"/>
<keyword evidence="1" id="KW-0472">Membrane</keyword>
<comment type="caution">
    <text evidence="2">The sequence shown here is derived from an EMBL/GenBank/DDBJ whole genome shotgun (WGS) entry which is preliminary data.</text>
</comment>
<evidence type="ECO:0000313" key="2">
    <source>
        <dbReference type="EMBL" id="OAQ39334.1"/>
    </source>
</evidence>